<dbReference type="InterPro" id="IPR009057">
    <property type="entry name" value="Homeodomain-like_sf"/>
</dbReference>
<feature type="domain" description="HTH tetR-type" evidence="4">
    <location>
        <begin position="36"/>
        <end position="96"/>
    </location>
</feature>
<organism evidence="5 6">
    <name type="scientific">Streptomyces shenzhenensis</name>
    <dbReference type="NCBI Taxonomy" id="943815"/>
    <lineage>
        <taxon>Bacteria</taxon>
        <taxon>Bacillati</taxon>
        <taxon>Actinomycetota</taxon>
        <taxon>Actinomycetes</taxon>
        <taxon>Kitasatosporales</taxon>
        <taxon>Streptomycetaceae</taxon>
        <taxon>Streptomyces</taxon>
    </lineage>
</organism>
<keyword evidence="6" id="KW-1185">Reference proteome</keyword>
<evidence type="ECO:0000313" key="5">
    <source>
        <dbReference type="EMBL" id="RMB83730.1"/>
    </source>
</evidence>
<dbReference type="PROSITE" id="PS50977">
    <property type="entry name" value="HTH_TETR_2"/>
    <property type="match status" value="1"/>
</dbReference>
<keyword evidence="1 2" id="KW-0238">DNA-binding</keyword>
<name>A0A3M0I6C3_9ACTN</name>
<dbReference type="AlphaFoldDB" id="A0A3M0I6C3"/>
<reference evidence="5 6" key="1">
    <citation type="submission" date="2017-11" db="EMBL/GenBank/DDBJ databases">
        <title>Draft genome of actinobacteria isolated from guarana (Paullinia cupana (Mart.) Ducke.</title>
        <authorList>
            <person name="Siqueira K.A."/>
            <person name="Liotti R.G."/>
            <person name="Mendes T.A.O."/>
            <person name="Soares M.A."/>
        </authorList>
    </citation>
    <scope>NUCLEOTIDE SEQUENCE [LARGE SCALE GENOMIC DNA]</scope>
    <source>
        <strain evidence="5 6">193</strain>
    </source>
</reference>
<dbReference type="OrthoDB" id="3193022at2"/>
<protein>
    <submittedName>
        <fullName evidence="5">TetR family transcriptional regulator</fullName>
    </submittedName>
</protein>
<accession>A0A3M0I6C3</accession>
<dbReference type="InterPro" id="IPR001647">
    <property type="entry name" value="HTH_TetR"/>
</dbReference>
<evidence type="ECO:0000256" key="3">
    <source>
        <dbReference type="SAM" id="MobiDB-lite"/>
    </source>
</evidence>
<dbReference type="EMBL" id="PENI01000014">
    <property type="protein sequence ID" value="RMB83730.1"/>
    <property type="molecule type" value="Genomic_DNA"/>
</dbReference>
<dbReference type="SUPFAM" id="SSF46689">
    <property type="entry name" value="Homeodomain-like"/>
    <property type="match status" value="1"/>
</dbReference>
<gene>
    <name evidence="5" type="ORF">CTZ28_21650</name>
</gene>
<sequence>MPGNEQHPAGHRPSGRPAPEHEQEVDGEQALDVRTRRTRARLREAVVRLASEGPVEDVSVTDLVRAARINRTTFYKHAESPAAVLEQVLYADLDRVRADWLADAAAAELPVREIWEHASGALVDHLERHDALYTAGLVGRRSAALHHLLVDHFTASVHALLDRDPGLLPEGEGSAAWRADAHSRFVAHGEAGLVEAWLTLPAPRDRRLFISAAASALPSWLAVRPHQD</sequence>
<dbReference type="Gene3D" id="1.10.357.10">
    <property type="entry name" value="Tetracycline Repressor, domain 2"/>
    <property type="match status" value="1"/>
</dbReference>
<feature type="region of interest" description="Disordered" evidence="3">
    <location>
        <begin position="1"/>
        <end position="29"/>
    </location>
</feature>
<evidence type="ECO:0000259" key="4">
    <source>
        <dbReference type="PROSITE" id="PS50977"/>
    </source>
</evidence>
<dbReference type="Proteomes" id="UP000270471">
    <property type="component" value="Unassembled WGS sequence"/>
</dbReference>
<proteinExistence type="predicted"/>
<dbReference type="RefSeq" id="WP_121891354.1">
    <property type="nucleotide sequence ID" value="NZ_PENI01000014.1"/>
</dbReference>
<evidence type="ECO:0000256" key="2">
    <source>
        <dbReference type="PROSITE-ProRule" id="PRU00335"/>
    </source>
</evidence>
<dbReference type="GO" id="GO:0003677">
    <property type="term" value="F:DNA binding"/>
    <property type="evidence" value="ECO:0007669"/>
    <property type="project" value="UniProtKB-UniRule"/>
</dbReference>
<evidence type="ECO:0000256" key="1">
    <source>
        <dbReference type="ARBA" id="ARBA00023125"/>
    </source>
</evidence>
<feature type="DNA-binding region" description="H-T-H motif" evidence="2">
    <location>
        <begin position="59"/>
        <end position="78"/>
    </location>
</feature>
<evidence type="ECO:0000313" key="6">
    <source>
        <dbReference type="Proteomes" id="UP000270471"/>
    </source>
</evidence>
<comment type="caution">
    <text evidence="5">The sequence shown here is derived from an EMBL/GenBank/DDBJ whole genome shotgun (WGS) entry which is preliminary data.</text>
</comment>